<dbReference type="InterPro" id="IPR046342">
    <property type="entry name" value="CBS_dom_sf"/>
</dbReference>
<feature type="domain" description="CNNM transmembrane" evidence="12">
    <location>
        <begin position="3"/>
        <end position="209"/>
    </location>
</feature>
<dbReference type="Gene3D" id="3.10.580.10">
    <property type="entry name" value="CBS-domain"/>
    <property type="match status" value="1"/>
</dbReference>
<evidence type="ECO:0000256" key="3">
    <source>
        <dbReference type="ARBA" id="ARBA00022692"/>
    </source>
</evidence>
<evidence type="ECO:0000256" key="9">
    <source>
        <dbReference type="PROSITE-ProRule" id="PRU01193"/>
    </source>
</evidence>
<dbReference type="AlphaFoldDB" id="A0A2S5A3B4"/>
<evidence type="ECO:0000313" key="14">
    <source>
        <dbReference type="Proteomes" id="UP000236893"/>
    </source>
</evidence>
<organism evidence="13 14">
    <name type="scientific">Solitalea longa</name>
    <dbReference type="NCBI Taxonomy" id="2079460"/>
    <lineage>
        <taxon>Bacteria</taxon>
        <taxon>Pseudomonadati</taxon>
        <taxon>Bacteroidota</taxon>
        <taxon>Sphingobacteriia</taxon>
        <taxon>Sphingobacteriales</taxon>
        <taxon>Sphingobacteriaceae</taxon>
        <taxon>Solitalea</taxon>
    </lineage>
</organism>
<comment type="subcellular location">
    <subcellularLocation>
        <location evidence="1">Cell membrane</location>
        <topology evidence="1">Multi-pass membrane protein</topology>
    </subcellularLocation>
</comment>
<dbReference type="Pfam" id="PF03471">
    <property type="entry name" value="CorC_HlyC"/>
    <property type="match status" value="1"/>
</dbReference>
<dbReference type="EMBL" id="PQVF01000005">
    <property type="protein sequence ID" value="POY37068.1"/>
    <property type="molecule type" value="Genomic_DNA"/>
</dbReference>
<dbReference type="InterPro" id="IPR016169">
    <property type="entry name" value="FAD-bd_PCMH_sub2"/>
</dbReference>
<dbReference type="SUPFAM" id="SSF56176">
    <property type="entry name" value="FAD-binding/transporter-associated domain-like"/>
    <property type="match status" value="1"/>
</dbReference>
<dbReference type="SMART" id="SM01091">
    <property type="entry name" value="CorC_HlyC"/>
    <property type="match status" value="1"/>
</dbReference>
<dbReference type="FunFam" id="3.10.580.10:FF:000002">
    <property type="entry name" value="Magnesium/cobalt efflux protein CorC"/>
    <property type="match status" value="1"/>
</dbReference>
<evidence type="ECO:0000256" key="4">
    <source>
        <dbReference type="ARBA" id="ARBA00022737"/>
    </source>
</evidence>
<feature type="transmembrane region" description="Helical" evidence="10">
    <location>
        <begin position="62"/>
        <end position="82"/>
    </location>
</feature>
<evidence type="ECO:0000256" key="6">
    <source>
        <dbReference type="ARBA" id="ARBA00023122"/>
    </source>
</evidence>
<gene>
    <name evidence="13" type="ORF">C3K47_08400</name>
</gene>
<sequence>MATDPVTIFDIFLILFLVFLNGFFVAAEFAIVKVRSSQIDLKAKEGSAPAKMAKHIIRHLDGYLAATQLGITLASLGLGWFGEKTMSLITIKAFNLLDIHFANPELVSHSIAAPVAFSVITILHIVFGELAPKSMAIQRPIAISIAISYPLHFFYIVARPVIWLLNGFANLVLKAFGINPAHSHEAHSSEELQLILEQGKQSGVLEESEHDLIQNVFDFQERIVKNIMIPRTQIAAIDISMPPVEVVKTVVHEGYTRLPVYDKTIDNIIGILHAKDVLAKVANKQEIVLRDMLREPLYTPESKKISDLLTELRQQKKPIMAIVLDEFGGTAGMVTLEDIVEELVGEIQDEYDEEVPVVEEVADNEWIVNASAPITDVNEFLPSELPEDDDYDSVAGLMNVIFERIPDVGDSMDAYGYNFTILKKSNRMVESVRIVMHSQEPGEPNV</sequence>
<feature type="transmembrane region" description="Helical" evidence="10">
    <location>
        <begin position="111"/>
        <end position="131"/>
    </location>
</feature>
<evidence type="ECO:0000259" key="11">
    <source>
        <dbReference type="PROSITE" id="PS51371"/>
    </source>
</evidence>
<keyword evidence="7 9" id="KW-0472">Membrane</keyword>
<evidence type="ECO:0000256" key="5">
    <source>
        <dbReference type="ARBA" id="ARBA00022989"/>
    </source>
</evidence>
<evidence type="ECO:0000313" key="13">
    <source>
        <dbReference type="EMBL" id="POY37068.1"/>
    </source>
</evidence>
<protein>
    <submittedName>
        <fullName evidence="13">Hemolysin</fullName>
    </submittedName>
</protein>
<dbReference type="PANTHER" id="PTHR43099:SF2">
    <property type="entry name" value="UPF0053 PROTEIN YRKA"/>
    <property type="match status" value="1"/>
</dbReference>
<proteinExistence type="predicted"/>
<dbReference type="PROSITE" id="PS51846">
    <property type="entry name" value="CNNM"/>
    <property type="match status" value="1"/>
</dbReference>
<dbReference type="PANTHER" id="PTHR43099">
    <property type="entry name" value="UPF0053 PROTEIN YRKA"/>
    <property type="match status" value="1"/>
</dbReference>
<evidence type="ECO:0000256" key="1">
    <source>
        <dbReference type="ARBA" id="ARBA00004651"/>
    </source>
</evidence>
<dbReference type="GO" id="GO:0050660">
    <property type="term" value="F:flavin adenine dinucleotide binding"/>
    <property type="evidence" value="ECO:0007669"/>
    <property type="project" value="InterPro"/>
</dbReference>
<dbReference type="InterPro" id="IPR002550">
    <property type="entry name" value="CNNM"/>
</dbReference>
<name>A0A2S5A3B4_9SPHI</name>
<keyword evidence="6 8" id="KW-0129">CBS domain</keyword>
<dbReference type="Pfam" id="PF00571">
    <property type="entry name" value="CBS"/>
    <property type="match status" value="2"/>
</dbReference>
<evidence type="ECO:0000256" key="8">
    <source>
        <dbReference type="PROSITE-ProRule" id="PRU00703"/>
    </source>
</evidence>
<dbReference type="Gene3D" id="3.30.465.10">
    <property type="match status" value="1"/>
</dbReference>
<dbReference type="InterPro" id="IPR000644">
    <property type="entry name" value="CBS_dom"/>
</dbReference>
<keyword evidence="2" id="KW-1003">Cell membrane</keyword>
<dbReference type="GO" id="GO:0005886">
    <property type="term" value="C:plasma membrane"/>
    <property type="evidence" value="ECO:0007669"/>
    <property type="project" value="UniProtKB-SubCell"/>
</dbReference>
<dbReference type="OrthoDB" id="9798188at2"/>
<keyword evidence="5 9" id="KW-1133">Transmembrane helix</keyword>
<keyword evidence="4" id="KW-0677">Repeat</keyword>
<dbReference type="SUPFAM" id="SSF54631">
    <property type="entry name" value="CBS-domain pair"/>
    <property type="match status" value="1"/>
</dbReference>
<keyword evidence="3 9" id="KW-0812">Transmembrane</keyword>
<keyword evidence="14" id="KW-1185">Reference proteome</keyword>
<feature type="domain" description="CBS" evidence="11">
    <location>
        <begin position="292"/>
        <end position="350"/>
    </location>
</feature>
<dbReference type="InterPro" id="IPR036318">
    <property type="entry name" value="FAD-bd_PCMH-like_sf"/>
</dbReference>
<feature type="domain" description="CBS" evidence="11">
    <location>
        <begin position="228"/>
        <end position="287"/>
    </location>
</feature>
<evidence type="ECO:0000256" key="10">
    <source>
        <dbReference type="SAM" id="Phobius"/>
    </source>
</evidence>
<dbReference type="InterPro" id="IPR005170">
    <property type="entry name" value="Transptr-assoc_dom"/>
</dbReference>
<evidence type="ECO:0000256" key="2">
    <source>
        <dbReference type="ARBA" id="ARBA00022475"/>
    </source>
</evidence>
<dbReference type="InterPro" id="IPR044751">
    <property type="entry name" value="Ion_transp-like_CBS"/>
</dbReference>
<evidence type="ECO:0000256" key="7">
    <source>
        <dbReference type="ARBA" id="ARBA00023136"/>
    </source>
</evidence>
<dbReference type="Proteomes" id="UP000236893">
    <property type="component" value="Unassembled WGS sequence"/>
</dbReference>
<evidence type="ECO:0000259" key="12">
    <source>
        <dbReference type="PROSITE" id="PS51846"/>
    </source>
</evidence>
<dbReference type="InterPro" id="IPR051676">
    <property type="entry name" value="UPF0053_domain"/>
</dbReference>
<dbReference type="Pfam" id="PF01595">
    <property type="entry name" value="CNNM"/>
    <property type="match status" value="1"/>
</dbReference>
<accession>A0A2S5A3B4</accession>
<reference evidence="13 14" key="1">
    <citation type="submission" date="2018-01" db="EMBL/GenBank/DDBJ databases">
        <authorList>
            <person name="Gaut B.S."/>
            <person name="Morton B.R."/>
            <person name="Clegg M.T."/>
            <person name="Duvall M.R."/>
        </authorList>
    </citation>
    <scope>NUCLEOTIDE SEQUENCE [LARGE SCALE GENOMIC DNA]</scope>
    <source>
        <strain evidence="13 14">HR-AV</strain>
    </source>
</reference>
<dbReference type="RefSeq" id="WP_103788678.1">
    <property type="nucleotide sequence ID" value="NZ_PQVF01000005.1"/>
</dbReference>
<feature type="transmembrane region" description="Helical" evidence="10">
    <location>
        <begin position="6"/>
        <end position="32"/>
    </location>
</feature>
<dbReference type="PROSITE" id="PS51371">
    <property type="entry name" value="CBS"/>
    <property type="match status" value="2"/>
</dbReference>
<comment type="caution">
    <text evidence="13">The sequence shown here is derived from an EMBL/GenBank/DDBJ whole genome shotgun (WGS) entry which is preliminary data.</text>
</comment>
<feature type="transmembrane region" description="Helical" evidence="10">
    <location>
        <begin position="143"/>
        <end position="165"/>
    </location>
</feature>
<dbReference type="CDD" id="cd04590">
    <property type="entry name" value="CBS_pair_CorC_HlyC_assoc"/>
    <property type="match status" value="1"/>
</dbReference>